<dbReference type="AlphaFoldDB" id="A0A229FU42"/>
<keyword evidence="1 2" id="KW-0129">CBS domain</keyword>
<dbReference type="SUPFAM" id="SSF54631">
    <property type="entry name" value="CBS-domain pair"/>
    <property type="match status" value="1"/>
</dbReference>
<keyword evidence="5" id="KW-1185">Reference proteome</keyword>
<dbReference type="Gene3D" id="3.10.580.10">
    <property type="entry name" value="CBS-domain"/>
    <property type="match status" value="1"/>
</dbReference>
<comment type="caution">
    <text evidence="4">The sequence shown here is derived from an EMBL/GenBank/DDBJ whole genome shotgun (WGS) entry which is preliminary data.</text>
</comment>
<evidence type="ECO:0000259" key="3">
    <source>
        <dbReference type="PROSITE" id="PS51371"/>
    </source>
</evidence>
<proteinExistence type="predicted"/>
<organism evidence="4 5">
    <name type="scientific">Polynucleobacter cosmopolitanus</name>
    <dbReference type="NCBI Taxonomy" id="351345"/>
    <lineage>
        <taxon>Bacteria</taxon>
        <taxon>Pseudomonadati</taxon>
        <taxon>Pseudomonadota</taxon>
        <taxon>Betaproteobacteria</taxon>
        <taxon>Burkholderiales</taxon>
        <taxon>Burkholderiaceae</taxon>
        <taxon>Polynucleobacter</taxon>
    </lineage>
</organism>
<dbReference type="OrthoDB" id="9794094at2"/>
<protein>
    <submittedName>
        <fullName evidence="4">CBS domain-containing protein</fullName>
    </submittedName>
</protein>
<dbReference type="InterPro" id="IPR051257">
    <property type="entry name" value="Diverse_CBS-Domain"/>
</dbReference>
<dbReference type="PANTHER" id="PTHR43080:SF2">
    <property type="entry name" value="CBS DOMAIN-CONTAINING PROTEIN"/>
    <property type="match status" value="1"/>
</dbReference>
<sequence>MKITEIMSSPPITGTLDDFLSEVKEMLAVNNIKHLVIIEEGKLMGVLSERDLLLAISPYVNSNVYTTRDLATLNQRVGQIVERHPLYLDDQSELEDAIDMFDKNHISCIPIVDADFVPVGVVTKSDIIRFYNKKRA</sequence>
<accession>A0A229FU42</accession>
<dbReference type="Pfam" id="PF00571">
    <property type="entry name" value="CBS"/>
    <property type="match status" value="2"/>
</dbReference>
<feature type="domain" description="CBS" evidence="3">
    <location>
        <begin position="7"/>
        <end position="66"/>
    </location>
</feature>
<gene>
    <name evidence="4" type="ORF">AOC33_00085</name>
</gene>
<dbReference type="PROSITE" id="PS51371">
    <property type="entry name" value="CBS"/>
    <property type="match status" value="2"/>
</dbReference>
<dbReference type="InterPro" id="IPR000644">
    <property type="entry name" value="CBS_dom"/>
</dbReference>
<reference evidence="4 5" key="1">
    <citation type="submission" date="2017-06" db="EMBL/GenBank/DDBJ databases">
        <title>Reclassification of a Polynucleobacter cosmopolitanus strain isolated from tropical Lake Victoria as Polynucleobacter victoriensis comb. nov.</title>
        <authorList>
            <person name="Hahn M.W."/>
        </authorList>
    </citation>
    <scope>NUCLEOTIDE SEQUENCE [LARGE SCALE GENOMIC DNA]</scope>
    <source>
        <strain evidence="4 5">MWH-MoIso2</strain>
    </source>
</reference>
<evidence type="ECO:0000313" key="4">
    <source>
        <dbReference type="EMBL" id="OXL15537.1"/>
    </source>
</evidence>
<feature type="domain" description="CBS" evidence="3">
    <location>
        <begin position="81"/>
        <end position="136"/>
    </location>
</feature>
<evidence type="ECO:0000313" key="5">
    <source>
        <dbReference type="Proteomes" id="UP000215188"/>
    </source>
</evidence>
<evidence type="ECO:0000256" key="1">
    <source>
        <dbReference type="ARBA" id="ARBA00023122"/>
    </source>
</evidence>
<evidence type="ECO:0000256" key="2">
    <source>
        <dbReference type="PROSITE-ProRule" id="PRU00703"/>
    </source>
</evidence>
<dbReference type="EMBL" id="NJGG01000001">
    <property type="protein sequence ID" value="OXL15537.1"/>
    <property type="molecule type" value="Genomic_DNA"/>
</dbReference>
<dbReference type="RefSeq" id="WP_089514576.1">
    <property type="nucleotide sequence ID" value="NZ_NJGG01000001.1"/>
</dbReference>
<dbReference type="SMART" id="SM00116">
    <property type="entry name" value="CBS"/>
    <property type="match status" value="2"/>
</dbReference>
<dbReference type="InterPro" id="IPR046342">
    <property type="entry name" value="CBS_dom_sf"/>
</dbReference>
<dbReference type="Proteomes" id="UP000215188">
    <property type="component" value="Unassembled WGS sequence"/>
</dbReference>
<name>A0A229FU42_9BURK</name>
<dbReference type="PANTHER" id="PTHR43080">
    <property type="entry name" value="CBS DOMAIN-CONTAINING PROTEIN CBSX3, MITOCHONDRIAL"/>
    <property type="match status" value="1"/>
</dbReference>